<gene>
    <name evidence="6" type="ORF">BK123_06960</name>
</gene>
<evidence type="ECO:0000256" key="1">
    <source>
        <dbReference type="ARBA" id="ARBA00005417"/>
    </source>
</evidence>
<evidence type="ECO:0000256" key="3">
    <source>
        <dbReference type="ARBA" id="ARBA00022741"/>
    </source>
</evidence>
<keyword evidence="4" id="KW-0067">ATP-binding</keyword>
<evidence type="ECO:0000256" key="4">
    <source>
        <dbReference type="ARBA" id="ARBA00022840"/>
    </source>
</evidence>
<dbReference type="Pfam" id="PF00005">
    <property type="entry name" value="ABC_tran"/>
    <property type="match status" value="1"/>
</dbReference>
<dbReference type="GO" id="GO:0005524">
    <property type="term" value="F:ATP binding"/>
    <property type="evidence" value="ECO:0007669"/>
    <property type="project" value="UniProtKB-KW"/>
</dbReference>
<dbReference type="InterPro" id="IPR050763">
    <property type="entry name" value="ABC_transporter_ATP-binding"/>
</dbReference>
<dbReference type="RefSeq" id="WP_076321658.1">
    <property type="nucleotide sequence ID" value="NZ_MRTF01000002.1"/>
</dbReference>
<dbReference type="OrthoDB" id="9804819at2"/>
<dbReference type="PROSITE" id="PS00211">
    <property type="entry name" value="ABC_TRANSPORTER_1"/>
    <property type="match status" value="1"/>
</dbReference>
<dbReference type="PROSITE" id="PS50893">
    <property type="entry name" value="ABC_TRANSPORTER_2"/>
    <property type="match status" value="1"/>
</dbReference>
<evidence type="ECO:0000313" key="7">
    <source>
        <dbReference type="Proteomes" id="UP000187074"/>
    </source>
</evidence>
<dbReference type="InterPro" id="IPR027417">
    <property type="entry name" value="P-loop_NTPase"/>
</dbReference>
<dbReference type="SMART" id="SM00382">
    <property type="entry name" value="AAA"/>
    <property type="match status" value="1"/>
</dbReference>
<feature type="domain" description="ABC transporter" evidence="5">
    <location>
        <begin position="4"/>
        <end position="231"/>
    </location>
</feature>
<evidence type="ECO:0000256" key="2">
    <source>
        <dbReference type="ARBA" id="ARBA00022448"/>
    </source>
</evidence>
<dbReference type="EMBL" id="MRTF01000002">
    <property type="protein sequence ID" value="OME94838.1"/>
    <property type="molecule type" value="Genomic_DNA"/>
</dbReference>
<dbReference type="PANTHER" id="PTHR42711:SF5">
    <property type="entry name" value="ABC TRANSPORTER ATP-BINDING PROTEIN NATA"/>
    <property type="match status" value="1"/>
</dbReference>
<dbReference type="PANTHER" id="PTHR42711">
    <property type="entry name" value="ABC TRANSPORTER ATP-BINDING PROTEIN"/>
    <property type="match status" value="1"/>
</dbReference>
<organism evidence="6 7">
    <name type="scientific">Paenibacillus lautus</name>
    <name type="common">Bacillus lautus</name>
    <dbReference type="NCBI Taxonomy" id="1401"/>
    <lineage>
        <taxon>Bacteria</taxon>
        <taxon>Bacillati</taxon>
        <taxon>Bacillota</taxon>
        <taxon>Bacilli</taxon>
        <taxon>Bacillales</taxon>
        <taxon>Paenibacillaceae</taxon>
        <taxon>Paenibacillus</taxon>
    </lineage>
</organism>
<dbReference type="AlphaFoldDB" id="A0A1R1B5P2"/>
<comment type="similarity">
    <text evidence="1">Belongs to the ABC transporter superfamily.</text>
</comment>
<dbReference type="CDD" id="cd03230">
    <property type="entry name" value="ABC_DR_subfamily_A"/>
    <property type="match status" value="1"/>
</dbReference>
<dbReference type="STRING" id="1401.BK123_06960"/>
<keyword evidence="3" id="KW-0547">Nucleotide-binding</keyword>
<name>A0A1R1B5P2_PAELA</name>
<dbReference type="Proteomes" id="UP000187074">
    <property type="component" value="Unassembled WGS sequence"/>
</dbReference>
<proteinExistence type="inferred from homology"/>
<protein>
    <recommendedName>
        <fullName evidence="5">ABC transporter domain-containing protein</fullName>
    </recommendedName>
</protein>
<keyword evidence="2" id="KW-0813">Transport</keyword>
<dbReference type="SUPFAM" id="SSF52540">
    <property type="entry name" value="P-loop containing nucleoside triphosphate hydrolases"/>
    <property type="match status" value="1"/>
</dbReference>
<accession>A0A1R1B5P2</accession>
<dbReference type="Gene3D" id="3.40.50.300">
    <property type="entry name" value="P-loop containing nucleotide triphosphate hydrolases"/>
    <property type="match status" value="1"/>
</dbReference>
<dbReference type="InterPro" id="IPR003439">
    <property type="entry name" value="ABC_transporter-like_ATP-bd"/>
</dbReference>
<evidence type="ECO:0000259" key="5">
    <source>
        <dbReference type="PROSITE" id="PS50893"/>
    </source>
</evidence>
<dbReference type="InterPro" id="IPR003593">
    <property type="entry name" value="AAA+_ATPase"/>
</dbReference>
<evidence type="ECO:0000313" key="6">
    <source>
        <dbReference type="EMBL" id="OME94838.1"/>
    </source>
</evidence>
<comment type="caution">
    <text evidence="6">The sequence shown here is derived from an EMBL/GenBank/DDBJ whole genome shotgun (WGS) entry which is preliminary data.</text>
</comment>
<dbReference type="GO" id="GO:0016887">
    <property type="term" value="F:ATP hydrolysis activity"/>
    <property type="evidence" value="ECO:0007669"/>
    <property type="project" value="InterPro"/>
</dbReference>
<sequence>MSAILFRNLNKTYNGKRGVIDLNLKVDRGEIFGFIGPNGAGKSTTIRLLMQLIAPTSGEIFVLGHRVNGDDPQLRKKIGYLPGEVRLYPDMTGNQILNFTANVYGINLKKSPIHDYAERLQWNGNQKVKSYSLGNRKKLGILLALIHNPELLVLDEPTSGLDPLVQQQFFQILREWNELKGTTVFFSTHILTEVEKLCNQVAIIRDGCLIQVSTLSEVSAAGEHFIEVSFSEIDELGQLQELYEVDRNTRCENGIYRFRIQDKELRSILAVLSKMPVKDLSVRRTSLEEKFMSEYVSESDGGLRYEYNDAL</sequence>
<reference evidence="6 7" key="1">
    <citation type="submission" date="2016-11" db="EMBL/GenBank/DDBJ databases">
        <title>Paenibacillus species isolates.</title>
        <authorList>
            <person name="Beno S.M."/>
        </authorList>
    </citation>
    <scope>NUCLEOTIDE SEQUENCE [LARGE SCALE GENOMIC DNA]</scope>
    <source>
        <strain evidence="6 7">FSL F4-0100</strain>
    </source>
</reference>
<dbReference type="InterPro" id="IPR017871">
    <property type="entry name" value="ABC_transporter-like_CS"/>
</dbReference>